<comment type="caution">
    <text evidence="2">The sequence shown here is derived from an EMBL/GenBank/DDBJ whole genome shotgun (WGS) entry which is preliminary data.</text>
</comment>
<evidence type="ECO:0000256" key="1">
    <source>
        <dbReference type="SAM" id="MobiDB-lite"/>
    </source>
</evidence>
<dbReference type="Proteomes" id="UP000601435">
    <property type="component" value="Unassembled WGS sequence"/>
</dbReference>
<feature type="compositionally biased region" description="Polar residues" evidence="1">
    <location>
        <begin position="61"/>
        <end position="70"/>
    </location>
</feature>
<feature type="compositionally biased region" description="Acidic residues" evidence="1">
    <location>
        <begin position="126"/>
        <end position="135"/>
    </location>
</feature>
<organism evidence="2 3">
    <name type="scientific">Symbiodinium necroappetens</name>
    <dbReference type="NCBI Taxonomy" id="1628268"/>
    <lineage>
        <taxon>Eukaryota</taxon>
        <taxon>Sar</taxon>
        <taxon>Alveolata</taxon>
        <taxon>Dinophyceae</taxon>
        <taxon>Suessiales</taxon>
        <taxon>Symbiodiniaceae</taxon>
        <taxon>Symbiodinium</taxon>
    </lineage>
</organism>
<gene>
    <name evidence="2" type="ORF">SNEC2469_LOCUS22712</name>
</gene>
<evidence type="ECO:0000313" key="3">
    <source>
        <dbReference type="Proteomes" id="UP000601435"/>
    </source>
</evidence>
<feature type="region of interest" description="Disordered" evidence="1">
    <location>
        <begin position="1"/>
        <end position="139"/>
    </location>
</feature>
<feature type="region of interest" description="Disordered" evidence="1">
    <location>
        <begin position="299"/>
        <end position="324"/>
    </location>
</feature>
<dbReference type="AlphaFoldDB" id="A0A812YHP9"/>
<name>A0A812YHP9_9DINO</name>
<sequence length="382" mass="41831">MPETPQSEVDVPATQKEADTPGPTSPLPECTQPALEKDTSSNPEPSQATAAPPVAPATTPDKGTSSNPEPSQAAAARPVGTNTTTPDKGAKSDPKPKTPAPSKASAPEPQKPKVIAQPKKMSKAEPDDEDYEAPVEDFPPPAAITKATLMKRLARICAAKEDGTYKVPLEIIQSQKNLETRDEVYRAFEKCGCDPVSPPRLATVLFTKRVNRKYEEINEKMVETEFEFLTEQEMEEKGWSEKSEYCDDWMYWVAVRVKGSNKKTKRSTVSEILEGADQEPMQDPEEAMVDFPFELEGDGAKKQREGDDEEGDSDSSDDGEEAARILKKIAFPEISKKPQDASMLVTGCLQKRVGKLEAVMDRMCPDGATKTQLTPAQEKNLA</sequence>
<feature type="compositionally biased region" description="Acidic residues" evidence="1">
    <location>
        <begin position="306"/>
        <end position="320"/>
    </location>
</feature>
<proteinExistence type="predicted"/>
<evidence type="ECO:0000313" key="2">
    <source>
        <dbReference type="EMBL" id="CAE7776074.1"/>
    </source>
</evidence>
<dbReference type="OrthoDB" id="442936at2759"/>
<feature type="compositionally biased region" description="Low complexity" evidence="1">
    <location>
        <begin position="48"/>
        <end position="60"/>
    </location>
</feature>
<keyword evidence="3" id="KW-1185">Reference proteome</keyword>
<dbReference type="EMBL" id="CAJNJA010041564">
    <property type="protein sequence ID" value="CAE7776074.1"/>
    <property type="molecule type" value="Genomic_DNA"/>
</dbReference>
<reference evidence="2" key="1">
    <citation type="submission" date="2021-02" db="EMBL/GenBank/DDBJ databases">
        <authorList>
            <person name="Dougan E. K."/>
            <person name="Rhodes N."/>
            <person name="Thang M."/>
            <person name="Chan C."/>
        </authorList>
    </citation>
    <scope>NUCLEOTIDE SEQUENCE</scope>
</reference>
<accession>A0A812YHP9</accession>
<protein>
    <submittedName>
        <fullName evidence="2">Uncharacterized protein</fullName>
    </submittedName>
</protein>